<feature type="binding site" evidence="9">
    <location>
        <position position="105"/>
    </location>
    <ligand>
        <name>Mg(2+)</name>
        <dbReference type="ChEBI" id="CHEBI:18420"/>
        <label>1</label>
    </ligand>
</feature>
<feature type="binding site" evidence="9">
    <location>
        <position position="154"/>
    </location>
    <ligand>
        <name>Mg(2+)</name>
        <dbReference type="ChEBI" id="CHEBI:18420"/>
        <label>1</label>
    </ligand>
</feature>
<evidence type="ECO:0000256" key="7">
    <source>
        <dbReference type="ARBA" id="ARBA00032162"/>
    </source>
</evidence>
<keyword evidence="9" id="KW-0479">Metal-binding</keyword>
<dbReference type="GO" id="GO:0006753">
    <property type="term" value="P:nucleoside phosphate metabolic process"/>
    <property type="evidence" value="ECO:0007669"/>
    <property type="project" value="TreeGrafter"/>
</dbReference>
<dbReference type="Proteomes" id="UP000256838">
    <property type="component" value="Unassembled WGS sequence"/>
</dbReference>
<dbReference type="SUPFAM" id="SSF55811">
    <property type="entry name" value="Nudix"/>
    <property type="match status" value="1"/>
</dbReference>
<evidence type="ECO:0000256" key="8">
    <source>
        <dbReference type="ARBA" id="ARBA00032272"/>
    </source>
</evidence>
<dbReference type="GO" id="GO:0016818">
    <property type="term" value="F:hydrolase activity, acting on acid anhydrides, in phosphorus-containing anhydrides"/>
    <property type="evidence" value="ECO:0007669"/>
    <property type="project" value="InterPro"/>
</dbReference>
<dbReference type="InterPro" id="IPR004385">
    <property type="entry name" value="NDP_pyrophosphatase"/>
</dbReference>
<organism evidence="12 13">
    <name type="scientific">Trinickia dinghuensis</name>
    <dbReference type="NCBI Taxonomy" id="2291023"/>
    <lineage>
        <taxon>Bacteria</taxon>
        <taxon>Pseudomonadati</taxon>
        <taxon>Pseudomonadota</taxon>
        <taxon>Betaproteobacteria</taxon>
        <taxon>Burkholderiales</taxon>
        <taxon>Burkholderiaceae</taxon>
        <taxon>Trinickia</taxon>
    </lineage>
</organism>
<dbReference type="CDD" id="cd24157">
    <property type="entry name" value="NUDIX_GDPMK"/>
    <property type="match status" value="1"/>
</dbReference>
<protein>
    <recommendedName>
        <fullName evidence="5">GDP-mannose pyrophosphatase</fullName>
    </recommendedName>
    <alternativeName>
        <fullName evidence="7">GDP-mannose hydrolase</fullName>
    </alternativeName>
    <alternativeName>
        <fullName evidence="8">GDPMK</fullName>
    </alternativeName>
</protein>
<comment type="caution">
    <text evidence="12">The sequence shown here is derived from an EMBL/GenBank/DDBJ whole genome shotgun (WGS) entry which is preliminary data.</text>
</comment>
<keyword evidence="6" id="KW-0378">Hydrolase</keyword>
<accession>A0A3D8JUR9</accession>
<evidence type="ECO:0000256" key="10">
    <source>
        <dbReference type="PIRSR" id="PIRSR604385-3"/>
    </source>
</evidence>
<dbReference type="NCBIfam" id="TIGR00052">
    <property type="entry name" value="nudix-type nucleoside diphosphatase, YffH/AdpP family"/>
    <property type="match status" value="1"/>
</dbReference>
<evidence type="ECO:0000256" key="6">
    <source>
        <dbReference type="ARBA" id="ARBA00022801"/>
    </source>
</evidence>
<evidence type="ECO:0000313" key="12">
    <source>
        <dbReference type="EMBL" id="RDU96141.1"/>
    </source>
</evidence>
<comment type="catalytic activity">
    <reaction evidence="1">
        <text>GDP-alpha-D-mannose + H2O = alpha-D-mannose 1-phosphate + GMP + 2 H(+)</text>
        <dbReference type="Rhea" id="RHEA:27978"/>
        <dbReference type="ChEBI" id="CHEBI:15377"/>
        <dbReference type="ChEBI" id="CHEBI:15378"/>
        <dbReference type="ChEBI" id="CHEBI:57527"/>
        <dbReference type="ChEBI" id="CHEBI:58115"/>
        <dbReference type="ChEBI" id="CHEBI:58409"/>
    </reaction>
</comment>
<comment type="cofactor">
    <cofactor evidence="2 9">
        <name>Mg(2+)</name>
        <dbReference type="ChEBI" id="CHEBI:18420"/>
    </cofactor>
</comment>
<evidence type="ECO:0000256" key="4">
    <source>
        <dbReference type="ARBA" id="ARBA00011738"/>
    </source>
</evidence>
<sequence>MHGDARINVTHTEVLSDDWNRLEKVSFDYTRVDGATQSLTREVYHVDDGATALLYDSVRRTVVLVRQFRLPSHLRGKPAYLLEAPAGLLDGSSAEARIKDEIEEEAGYRVKSVERVFEAVMMPGSTGHRVHFFVAPYSPADKVSDGGGLRHEGEDIEVVEMGFDDALAMVNRGEIVDAKTMLLLQYARIHLLPAR</sequence>
<proteinExistence type="inferred from homology"/>
<evidence type="ECO:0000256" key="3">
    <source>
        <dbReference type="ARBA" id="ARBA00007275"/>
    </source>
</evidence>
<comment type="similarity">
    <text evidence="3">Belongs to the Nudix hydrolase family. NudK subfamily.</text>
</comment>
<dbReference type="OrthoDB" id="5292471at2"/>
<dbReference type="InterPro" id="IPR015797">
    <property type="entry name" value="NUDIX_hydrolase-like_dom_sf"/>
</dbReference>
<feature type="short sequence motif" description="Nudix box" evidence="10">
    <location>
        <begin position="87"/>
        <end position="108"/>
    </location>
</feature>
<dbReference type="EMBL" id="QRGA01000016">
    <property type="protein sequence ID" value="RDU96141.1"/>
    <property type="molecule type" value="Genomic_DNA"/>
</dbReference>
<evidence type="ECO:0000256" key="2">
    <source>
        <dbReference type="ARBA" id="ARBA00001946"/>
    </source>
</evidence>
<dbReference type="InterPro" id="IPR000086">
    <property type="entry name" value="NUDIX_hydrolase_dom"/>
</dbReference>
<dbReference type="GO" id="GO:0019693">
    <property type="term" value="P:ribose phosphate metabolic process"/>
    <property type="evidence" value="ECO:0007669"/>
    <property type="project" value="TreeGrafter"/>
</dbReference>
<evidence type="ECO:0000256" key="5">
    <source>
        <dbReference type="ARBA" id="ARBA00016377"/>
    </source>
</evidence>
<dbReference type="AlphaFoldDB" id="A0A3D8JUR9"/>
<feature type="domain" description="Nudix hydrolase" evidence="11">
    <location>
        <begin position="45"/>
        <end position="183"/>
    </location>
</feature>
<evidence type="ECO:0000256" key="9">
    <source>
        <dbReference type="PIRSR" id="PIRSR604385-2"/>
    </source>
</evidence>
<dbReference type="PANTHER" id="PTHR11839">
    <property type="entry name" value="UDP/ADP-SUGAR PYROPHOSPHATASE"/>
    <property type="match status" value="1"/>
</dbReference>
<dbReference type="PROSITE" id="PS51462">
    <property type="entry name" value="NUDIX"/>
    <property type="match status" value="1"/>
</dbReference>
<dbReference type="PANTHER" id="PTHR11839:SF18">
    <property type="entry name" value="NUDIX HYDROLASE DOMAIN-CONTAINING PROTEIN"/>
    <property type="match status" value="1"/>
</dbReference>
<gene>
    <name evidence="12" type="ORF">DWV00_25625</name>
</gene>
<comment type="subunit">
    <text evidence="4">Homodimer.</text>
</comment>
<evidence type="ECO:0000256" key="1">
    <source>
        <dbReference type="ARBA" id="ARBA00000847"/>
    </source>
</evidence>
<evidence type="ECO:0000259" key="11">
    <source>
        <dbReference type="PROSITE" id="PS51462"/>
    </source>
</evidence>
<keyword evidence="9" id="KW-0460">Magnesium</keyword>
<keyword evidence="13" id="KW-1185">Reference proteome</keyword>
<dbReference type="GO" id="GO:0005829">
    <property type="term" value="C:cytosol"/>
    <property type="evidence" value="ECO:0007669"/>
    <property type="project" value="TreeGrafter"/>
</dbReference>
<dbReference type="GO" id="GO:0046872">
    <property type="term" value="F:metal ion binding"/>
    <property type="evidence" value="ECO:0007669"/>
    <property type="project" value="UniProtKB-KW"/>
</dbReference>
<feature type="binding site" evidence="9">
    <location>
        <position position="86"/>
    </location>
    <ligand>
        <name>Mg(2+)</name>
        <dbReference type="ChEBI" id="CHEBI:18420"/>
        <label>1</label>
    </ligand>
</feature>
<reference evidence="12 13" key="1">
    <citation type="submission" date="2018-08" db="EMBL/GenBank/DDBJ databases">
        <title>Paraburkholderia sp. DHOM06 isolated from forest soil.</title>
        <authorList>
            <person name="Gao Z.-H."/>
            <person name="Qiu L.-H."/>
        </authorList>
    </citation>
    <scope>NUCLEOTIDE SEQUENCE [LARGE SCALE GENOMIC DNA]</scope>
    <source>
        <strain evidence="12 13">DHOM06</strain>
    </source>
</reference>
<feature type="binding site" evidence="9">
    <location>
        <position position="101"/>
    </location>
    <ligand>
        <name>Mg(2+)</name>
        <dbReference type="ChEBI" id="CHEBI:18420"/>
        <label>1</label>
    </ligand>
</feature>
<dbReference type="Gene3D" id="3.90.79.10">
    <property type="entry name" value="Nucleoside Triphosphate Pyrophosphohydrolase"/>
    <property type="match status" value="1"/>
</dbReference>
<name>A0A3D8JUR9_9BURK</name>
<evidence type="ECO:0000313" key="13">
    <source>
        <dbReference type="Proteomes" id="UP000256838"/>
    </source>
</evidence>
<dbReference type="RefSeq" id="WP_115536413.1">
    <property type="nucleotide sequence ID" value="NZ_QRGA01000016.1"/>
</dbReference>